<gene>
    <name evidence="3" type="ORF">HOLleu_02837</name>
</gene>
<dbReference type="EMBL" id="JAIZAY010000001">
    <property type="protein sequence ID" value="KAJ8049893.1"/>
    <property type="molecule type" value="Genomic_DNA"/>
</dbReference>
<dbReference type="Gene3D" id="1.10.150.50">
    <property type="entry name" value="Transcription Factor, Ets-1"/>
    <property type="match status" value="1"/>
</dbReference>
<accession>A0A9Q1CR83</accession>
<feature type="region of interest" description="Disordered" evidence="1">
    <location>
        <begin position="934"/>
        <end position="965"/>
    </location>
</feature>
<dbReference type="Proteomes" id="UP001152320">
    <property type="component" value="Chromosome 1"/>
</dbReference>
<reference evidence="3" key="1">
    <citation type="submission" date="2021-10" db="EMBL/GenBank/DDBJ databases">
        <title>Tropical sea cucumber genome reveals ecological adaptation and Cuvierian tubules defense mechanism.</title>
        <authorList>
            <person name="Chen T."/>
        </authorList>
    </citation>
    <scope>NUCLEOTIDE SEQUENCE</scope>
    <source>
        <strain evidence="3">Nanhai2018</strain>
        <tissue evidence="3">Muscle</tissue>
    </source>
</reference>
<evidence type="ECO:0000259" key="2">
    <source>
        <dbReference type="PROSITE" id="PS00028"/>
    </source>
</evidence>
<dbReference type="InterPro" id="IPR013761">
    <property type="entry name" value="SAM/pointed_sf"/>
</dbReference>
<protein>
    <recommendedName>
        <fullName evidence="2">C2H2-type domain-containing protein</fullName>
    </recommendedName>
</protein>
<organism evidence="3 4">
    <name type="scientific">Holothuria leucospilota</name>
    <name type="common">Black long sea cucumber</name>
    <name type="synonym">Mertensiothuria leucospilota</name>
    <dbReference type="NCBI Taxonomy" id="206669"/>
    <lineage>
        <taxon>Eukaryota</taxon>
        <taxon>Metazoa</taxon>
        <taxon>Echinodermata</taxon>
        <taxon>Eleutherozoa</taxon>
        <taxon>Echinozoa</taxon>
        <taxon>Holothuroidea</taxon>
        <taxon>Aspidochirotacea</taxon>
        <taxon>Aspidochirotida</taxon>
        <taxon>Holothuriidae</taxon>
        <taxon>Holothuria</taxon>
    </lineage>
</organism>
<comment type="caution">
    <text evidence="3">The sequence shown here is derived from an EMBL/GenBank/DDBJ whole genome shotgun (WGS) entry which is preliminary data.</text>
</comment>
<evidence type="ECO:0000313" key="3">
    <source>
        <dbReference type="EMBL" id="KAJ8049893.1"/>
    </source>
</evidence>
<keyword evidence="4" id="KW-1185">Reference proteome</keyword>
<evidence type="ECO:0000256" key="1">
    <source>
        <dbReference type="SAM" id="MobiDB-lite"/>
    </source>
</evidence>
<evidence type="ECO:0000313" key="4">
    <source>
        <dbReference type="Proteomes" id="UP001152320"/>
    </source>
</evidence>
<dbReference type="PROSITE" id="PS00028">
    <property type="entry name" value="ZINC_FINGER_C2H2_1"/>
    <property type="match status" value="1"/>
</dbReference>
<dbReference type="CDD" id="cd09487">
    <property type="entry name" value="SAM_superfamily"/>
    <property type="match status" value="1"/>
</dbReference>
<name>A0A9Q1CR83_HOLLE</name>
<feature type="domain" description="C2H2-type" evidence="2">
    <location>
        <begin position="107"/>
        <end position="130"/>
    </location>
</feature>
<dbReference type="PANTHER" id="PTHR31025:SF9">
    <property type="entry name" value="SI:DKEY-286J15.1"/>
    <property type="match status" value="1"/>
</dbReference>
<proteinExistence type="predicted"/>
<dbReference type="InterPro" id="IPR013087">
    <property type="entry name" value="Znf_C2H2_type"/>
</dbReference>
<sequence>MAGTVFDYLQEWGVEELRTTFEENEIDIIALSLLDEKTIKELIPKIGQRMKFMKGWRKEVNSRNTDNMLSYTCFKCLQSVEGNIKKLFFHLKHFHGINAGSRVSIVCSQEGCKLTFATCYGYKKHLLSKHPTQKDVQLALNSEQDECVDNSSETFVNQNDETNSNIDPEELEPITSDEIRESAAVFLARLKSSNISSSLVQKIICDVQEFVHNIVASIENKVTTFLDTYTCTPHDEDIRGVLCDIFSNLNNPFSQIDTETAQKAYFLEKGALILPEEKLLGYHFKFKLDRRTGSPMQVQEKETFQYVPLAKSLKQYLELPGVMECILSAHSSSEPNILMSYRDGIYYKSQDNDMDDRPTIPLLLYYDDFETVNPLGSKRGKHKLGAFYIGILPLPAKYQARLSNILLYSLAKSSLITKYGIDSVITNLKDDLQRLSKEGGLHIESKDYTGMVIPKLFQVVGDNLGVHSLLGYVTSFTANYYCRYCKGHRSNLQKLVEEDQSLLRNKENYSADIISNDTSLTGVKTTSVLNQIDGYHVVENVAPDVMHDFTEGIIPLEMHLVLQRLIEREMFTLEEINSRIISFNYGFVDKTNKPSPIKLSSLLNPSAASGQTSAQMTCLALNLALMLGDRINQNSEEWEVFLLLIEIFKIVMSQSISLSATYVLKALIKDHHELFLGVFPYRTLTPKQHFLLHYPTIIRKLGPLRQYSSLRFEGKHKSFKHTASICNNFQNIAKTLANKHQMNQCYSYLIKEPIGSKDVVLHQEVVTTVQNLAWSEPVIAKLGCKMEDEVIIVGVAEIHGYDFREGVVVLMTWGEEGPSFGQIQCVSVKETNIYLILTEMKTICYERHLQAFAVKHESKPATAIMEPKNLFDYRPLTAIQTYGADQQIVYIFEIGPWSRLDQSSSASDSGTLEIDPFVLDLSSAEDGKIDMELNSSSDASFQPPPLKREELSSSSDSSFQPPPLKREKRVHFDVRNILIQTAAGRRAMQNTDKLKYCSKPDRKIIVDLCTDYLMQQYGDKPSSFTKAALAEAITTSFPCLIDPGAPLGYEAWYCKGAKGRPATGYIEEHLRYVRKKAISLCPGPSQKNESGLLRCKQEKDTCKQVASPGQKAESEQESEIGMMTEWLKSNIEPVEKVKDFMLRTAQYRQKRIKDSNGNINSILMEFPRMLDQGMIEQDFEALFPEKSSKLYQKWEKLSESIITYSQQTSWKEALGLKEVEVANLTADERKNLAFFLLPVILRGGGRKGRKGQCSLQETIKSFIDVQPEVLEIEQYLLSIDAKIKPQPFVVCRGHRLNPTQAYVIVERRAMPQASLLKAIDVCFKSVYIWDVEFQPSCKVAWQFLQNVIYEFLDPNIPSCVRNMRAFIAST</sequence>
<dbReference type="OrthoDB" id="10044445at2759"/>
<dbReference type="PANTHER" id="PTHR31025">
    <property type="entry name" value="SI:CH211-196P9.1-RELATED"/>
    <property type="match status" value="1"/>
</dbReference>